<dbReference type="Proteomes" id="UP000298340">
    <property type="component" value="Unassembled WGS sequence"/>
</dbReference>
<dbReference type="EMBL" id="SLWA01000002">
    <property type="protein sequence ID" value="TCN59463.1"/>
    <property type="molecule type" value="Genomic_DNA"/>
</dbReference>
<reference evidence="2 4" key="2">
    <citation type="journal article" date="2018" name="Syst. Appl. Microbiol.">
        <title>Flavobacterium circumlabens sp. nov. and Flavobacterium cupreum sp. nov., two psychrotrophic species isolated from Antarctic environmental samples.</title>
        <authorList>
            <person name="Kralova S."/>
            <person name="Busse H.J."/>
            <person name="Svec P."/>
            <person name="Maslanova I."/>
            <person name="Stankova E."/>
            <person name="Bartak M."/>
            <person name="Sedlacek I."/>
        </authorList>
    </citation>
    <scope>NUCLEOTIDE SEQUENCE [LARGE SCALE GENOMIC DNA]</scope>
    <source>
        <strain evidence="2 4">CCM 8828</strain>
    </source>
</reference>
<reference evidence="1" key="3">
    <citation type="submission" date="2019-03" db="EMBL/GenBank/DDBJ databases">
        <authorList>
            <person name="Whitman W."/>
            <person name="Huntemann M."/>
            <person name="Clum A."/>
            <person name="Pillay M."/>
            <person name="Palaniappan K."/>
            <person name="Varghese N."/>
            <person name="Mikhailova N."/>
            <person name="Stamatis D."/>
            <person name="Reddy T."/>
            <person name="Daum C."/>
            <person name="Shapiro N."/>
            <person name="Ivanova N."/>
            <person name="Kyrpides N."/>
            <person name="Woyke T."/>
        </authorList>
    </citation>
    <scope>NUCLEOTIDE SEQUENCE</scope>
    <source>
        <strain evidence="1">P5626</strain>
    </source>
</reference>
<dbReference type="RefSeq" id="WP_132033346.1">
    <property type="nucleotide sequence ID" value="NZ_QWDN01000002.1"/>
</dbReference>
<protein>
    <submittedName>
        <fullName evidence="1">Outer membrane protein with beta-barrel domain</fullName>
    </submittedName>
</protein>
<evidence type="ECO:0000313" key="1">
    <source>
        <dbReference type="EMBL" id="TCN59463.1"/>
    </source>
</evidence>
<name>A0A4Y7UE92_9FLAO</name>
<evidence type="ECO:0000313" key="4">
    <source>
        <dbReference type="Proteomes" id="UP000298340"/>
    </source>
</evidence>
<evidence type="ECO:0000313" key="3">
    <source>
        <dbReference type="Proteomes" id="UP000295270"/>
    </source>
</evidence>
<reference evidence="1 3" key="1">
    <citation type="journal article" date="2015" name="Stand. Genomic Sci.">
        <title>Genomic Encyclopedia of Bacterial and Archaeal Type Strains, Phase III: the genomes of soil and plant-associated and newly described type strains.</title>
        <authorList>
            <person name="Whitman W.B."/>
            <person name="Woyke T."/>
            <person name="Klenk H.P."/>
            <person name="Zhou Y."/>
            <person name="Lilburn T.G."/>
            <person name="Beck B.J."/>
            <person name="De Vos P."/>
            <person name="Vandamme P."/>
            <person name="Eisen J.A."/>
            <person name="Garrity G."/>
            <person name="Hugenholtz P."/>
            <person name="Kyrpides N.C."/>
        </authorList>
    </citation>
    <scope>NUCLEOTIDE SEQUENCE [LARGE SCALE GENOMIC DNA]</scope>
    <source>
        <strain evidence="1 3">P5626</strain>
    </source>
</reference>
<dbReference type="Proteomes" id="UP000295270">
    <property type="component" value="Unassembled WGS sequence"/>
</dbReference>
<gene>
    <name evidence="2" type="ORF">D0809_06080</name>
    <name evidence="1" type="ORF">EV142_10280</name>
</gene>
<proteinExistence type="predicted"/>
<accession>A0A4Y7UE92</accession>
<dbReference type="OrthoDB" id="1340981at2"/>
<organism evidence="2 4">
    <name type="scientific">Flavobacterium circumlabens</name>
    <dbReference type="NCBI Taxonomy" id="2133765"/>
    <lineage>
        <taxon>Bacteria</taxon>
        <taxon>Pseudomonadati</taxon>
        <taxon>Bacteroidota</taxon>
        <taxon>Flavobacteriia</taxon>
        <taxon>Flavobacteriales</taxon>
        <taxon>Flavobacteriaceae</taxon>
        <taxon>Flavobacterium</taxon>
    </lineage>
</organism>
<dbReference type="EMBL" id="QWDN01000002">
    <property type="protein sequence ID" value="TEB44767.1"/>
    <property type="molecule type" value="Genomic_DNA"/>
</dbReference>
<comment type="caution">
    <text evidence="2">The sequence shown here is derived from an EMBL/GenBank/DDBJ whole genome shotgun (WGS) entry which is preliminary data.</text>
</comment>
<dbReference type="AlphaFoldDB" id="A0A4Y7UE92"/>
<keyword evidence="3" id="KW-1185">Reference proteome</keyword>
<evidence type="ECO:0000313" key="2">
    <source>
        <dbReference type="EMBL" id="TEB44767.1"/>
    </source>
</evidence>
<sequence length="234" mass="25900">MKQLLLFILSFFIYSNSYSQKTELRLSLDSGLSSFSGESAESSSFILLSETVGYGYTNNPYGSKNAFAYGVSLNLKRITKVNFIYGIGAGYENLRSKTALAFVFKFEEGIAEPVSGETTMDVSSVNINPFAGYRFNTGQLPIDLVAGFDFASILNAKEKGDATDTNGNKYTTSRDRKTINTDLRPRIQVSTDYKKFGVYLGYSFGLSNYKEGYTGGTNSVHSKIFRFGVTYQIL</sequence>